<keyword evidence="3" id="KW-1185">Reference proteome</keyword>
<name>A0A1X7BYU5_9RHOB</name>
<reference evidence="2 3" key="1">
    <citation type="submission" date="2017-03" db="EMBL/GenBank/DDBJ databases">
        <authorList>
            <person name="Afonso C.L."/>
            <person name="Miller P.J."/>
            <person name="Scott M.A."/>
            <person name="Spackman E."/>
            <person name="Goraichik I."/>
            <person name="Dimitrov K.M."/>
            <person name="Suarez D.L."/>
            <person name="Swayne D.E."/>
        </authorList>
    </citation>
    <scope>NUCLEOTIDE SEQUENCE [LARGE SCALE GENOMIC DNA]</scope>
    <source>
        <strain evidence="2 3">CECT 7745</strain>
    </source>
</reference>
<evidence type="ECO:0000313" key="2">
    <source>
        <dbReference type="EMBL" id="SMC14695.1"/>
    </source>
</evidence>
<dbReference type="Gene3D" id="3.30.70.1230">
    <property type="entry name" value="Nucleotide cyclase"/>
    <property type="match status" value="1"/>
</dbReference>
<gene>
    <name evidence="2" type="primary">cyaB</name>
    <name evidence="2" type="ORF">ROA7745_04565</name>
</gene>
<evidence type="ECO:0000259" key="1">
    <source>
        <dbReference type="PROSITE" id="PS50125"/>
    </source>
</evidence>
<feature type="domain" description="Guanylate cyclase" evidence="1">
    <location>
        <begin position="7"/>
        <end position="114"/>
    </location>
</feature>
<protein>
    <submittedName>
        <fullName evidence="2">Adenylate cyclase 2</fullName>
        <ecNumber evidence="2">4.6.1.1</ecNumber>
    </submittedName>
</protein>
<dbReference type="AlphaFoldDB" id="A0A1X7BYU5"/>
<dbReference type="GO" id="GO:0035556">
    <property type="term" value="P:intracellular signal transduction"/>
    <property type="evidence" value="ECO:0007669"/>
    <property type="project" value="InterPro"/>
</dbReference>
<dbReference type="PANTHER" id="PTHR43081:SF19">
    <property type="entry name" value="PH-SENSITIVE ADENYLATE CYCLASE RV1264"/>
    <property type="match status" value="1"/>
</dbReference>
<dbReference type="PROSITE" id="PS50125">
    <property type="entry name" value="GUANYLATE_CYCLASE_2"/>
    <property type="match status" value="1"/>
</dbReference>
<dbReference type="SUPFAM" id="SSF55073">
    <property type="entry name" value="Nucleotide cyclase"/>
    <property type="match status" value="1"/>
</dbReference>
<dbReference type="InterPro" id="IPR029787">
    <property type="entry name" value="Nucleotide_cyclase"/>
</dbReference>
<dbReference type="CDD" id="cd07302">
    <property type="entry name" value="CHD"/>
    <property type="match status" value="1"/>
</dbReference>
<proteinExistence type="predicted"/>
<dbReference type="RefSeq" id="WP_217809140.1">
    <property type="nucleotide sequence ID" value="NZ_FWXB01000038.1"/>
</dbReference>
<evidence type="ECO:0000313" key="3">
    <source>
        <dbReference type="Proteomes" id="UP000193224"/>
    </source>
</evidence>
<dbReference type="GO" id="GO:0006171">
    <property type="term" value="P:cAMP biosynthetic process"/>
    <property type="evidence" value="ECO:0007669"/>
    <property type="project" value="TreeGrafter"/>
</dbReference>
<dbReference type="Proteomes" id="UP000193224">
    <property type="component" value="Unassembled WGS sequence"/>
</dbReference>
<keyword evidence="2" id="KW-0456">Lyase</keyword>
<accession>A0A1X7BYU5</accession>
<dbReference type="EMBL" id="FWXB01000038">
    <property type="protein sequence ID" value="SMC14695.1"/>
    <property type="molecule type" value="Genomic_DNA"/>
</dbReference>
<dbReference type="PANTHER" id="PTHR43081">
    <property type="entry name" value="ADENYLATE CYCLASE, TERMINAL-DIFFERENTIATION SPECIFIC-RELATED"/>
    <property type="match status" value="1"/>
</dbReference>
<dbReference type="InterPro" id="IPR001054">
    <property type="entry name" value="A/G_cyclase"/>
</dbReference>
<dbReference type="GO" id="GO:0004016">
    <property type="term" value="F:adenylate cyclase activity"/>
    <property type="evidence" value="ECO:0007669"/>
    <property type="project" value="UniProtKB-EC"/>
</dbReference>
<dbReference type="Pfam" id="PF00211">
    <property type="entry name" value="Guanylate_cyc"/>
    <property type="match status" value="1"/>
</dbReference>
<organism evidence="2 3">
    <name type="scientific">Roseovarius aestuarii</name>
    <dbReference type="NCBI Taxonomy" id="475083"/>
    <lineage>
        <taxon>Bacteria</taxon>
        <taxon>Pseudomonadati</taxon>
        <taxon>Pseudomonadota</taxon>
        <taxon>Alphaproteobacteria</taxon>
        <taxon>Rhodobacterales</taxon>
        <taxon>Roseobacteraceae</taxon>
        <taxon>Roseovarius</taxon>
    </lineage>
</organism>
<dbReference type="InterPro" id="IPR050697">
    <property type="entry name" value="Adenylyl/Guanylyl_Cyclase_3/4"/>
</dbReference>
<dbReference type="EC" id="4.6.1.1" evidence="2"/>
<sequence>MERRLAAILAAYVVSYSRLMGADEARTLARLNKLRKERIEPLIASHRGRVFKLMGDGILVEFASVVDAVSCAAAWQIRVGEEDLHFRIGINLGDVMVEDGDIFGNGVNVAARLEALADPGGICLSGNVHDEVRAKLDLSFEDMGPQTVKNITEPVRAYRVLLESSVQTEKPRSVTQTSSKLGVAVLPLNSMSSDAAQDAFADGITEVSVIRGFGL</sequence>